<evidence type="ECO:0000256" key="2">
    <source>
        <dbReference type="ARBA" id="ARBA00004740"/>
    </source>
</evidence>
<dbReference type="GO" id="GO:0005975">
    <property type="term" value="P:carbohydrate metabolic process"/>
    <property type="evidence" value="ECO:0007669"/>
    <property type="project" value="InterPro"/>
</dbReference>
<dbReference type="InterPro" id="IPR050887">
    <property type="entry name" value="Beta-mannosidase_GH2"/>
</dbReference>
<evidence type="ECO:0000256" key="6">
    <source>
        <dbReference type="ARBA" id="ARBA00023295"/>
    </source>
</evidence>
<dbReference type="PANTHER" id="PTHR43730:SF1">
    <property type="entry name" value="BETA-MANNOSIDASE"/>
    <property type="match status" value="1"/>
</dbReference>
<gene>
    <name evidence="14" type="ORF">JIN87_16795</name>
</gene>
<dbReference type="EC" id="3.2.1.25" evidence="3"/>
<feature type="domain" description="Glycoside hydrolase family 2 immunoglobulin-like beta-sandwich" evidence="10">
    <location>
        <begin position="196"/>
        <end position="308"/>
    </location>
</feature>
<dbReference type="Pfam" id="PF17786">
    <property type="entry name" value="Mannosidase_ig"/>
    <property type="match status" value="1"/>
</dbReference>
<evidence type="ECO:0000256" key="4">
    <source>
        <dbReference type="ARBA" id="ARBA00022729"/>
    </source>
</evidence>
<dbReference type="InterPro" id="IPR008979">
    <property type="entry name" value="Galactose-bd-like_sf"/>
</dbReference>
<evidence type="ECO:0000259" key="12">
    <source>
        <dbReference type="Pfam" id="PF17786"/>
    </source>
</evidence>
<dbReference type="EMBL" id="JAENIL010000032">
    <property type="protein sequence ID" value="MBK1878541.1"/>
    <property type="molecule type" value="Genomic_DNA"/>
</dbReference>
<dbReference type="InterPro" id="IPR006103">
    <property type="entry name" value="Glyco_hydro_2_cat"/>
</dbReference>
<name>A0A934VM70_9BACT</name>
<dbReference type="Gene3D" id="2.60.40.10">
    <property type="entry name" value="Immunoglobulins"/>
    <property type="match status" value="2"/>
</dbReference>
<dbReference type="SUPFAM" id="SSF49785">
    <property type="entry name" value="Galactose-binding domain-like"/>
    <property type="match status" value="1"/>
</dbReference>
<keyword evidence="6" id="KW-0326">Glycosidase</keyword>
<protein>
    <recommendedName>
        <fullName evidence="8">Beta-mannosidase B</fullName>
        <ecNumber evidence="3">3.2.1.25</ecNumber>
    </recommendedName>
    <alternativeName>
        <fullName evidence="9">Mannanase B</fullName>
    </alternativeName>
</protein>
<evidence type="ECO:0000256" key="8">
    <source>
        <dbReference type="ARBA" id="ARBA00041069"/>
    </source>
</evidence>
<dbReference type="Pfam" id="PF00703">
    <property type="entry name" value="Glyco_hydro_2"/>
    <property type="match status" value="1"/>
</dbReference>
<feature type="domain" description="Beta-mannosidase-like galactose-binding" evidence="13">
    <location>
        <begin position="43"/>
        <end position="164"/>
    </location>
</feature>
<dbReference type="InterPro" id="IPR006102">
    <property type="entry name" value="Ig-like_GH2"/>
</dbReference>
<dbReference type="PANTHER" id="PTHR43730">
    <property type="entry name" value="BETA-MANNOSIDASE"/>
    <property type="match status" value="1"/>
</dbReference>
<dbReference type="InterPro" id="IPR013783">
    <property type="entry name" value="Ig-like_fold"/>
</dbReference>
<evidence type="ECO:0000256" key="5">
    <source>
        <dbReference type="ARBA" id="ARBA00022801"/>
    </source>
</evidence>
<dbReference type="Gene3D" id="3.20.20.80">
    <property type="entry name" value="Glycosidases"/>
    <property type="match status" value="1"/>
</dbReference>
<dbReference type="Gene3D" id="2.60.120.260">
    <property type="entry name" value="Galactose-binding domain-like"/>
    <property type="match status" value="1"/>
</dbReference>
<reference evidence="14" key="1">
    <citation type="submission" date="2021-01" db="EMBL/GenBank/DDBJ databases">
        <title>Modified the classification status of verrucomicrobia.</title>
        <authorList>
            <person name="Feng X."/>
        </authorList>
    </citation>
    <scope>NUCLEOTIDE SEQUENCE</scope>
    <source>
        <strain evidence="14">KCTC 13126</strain>
    </source>
</reference>
<feature type="domain" description="Glycoside hydrolase family 2 catalytic" evidence="11">
    <location>
        <begin position="363"/>
        <end position="445"/>
    </location>
</feature>
<evidence type="ECO:0000256" key="7">
    <source>
        <dbReference type="ARBA" id="ARBA00038429"/>
    </source>
</evidence>
<evidence type="ECO:0000259" key="11">
    <source>
        <dbReference type="Pfam" id="PF02836"/>
    </source>
</evidence>
<dbReference type="Proteomes" id="UP000617628">
    <property type="component" value="Unassembled WGS sequence"/>
</dbReference>
<evidence type="ECO:0000259" key="10">
    <source>
        <dbReference type="Pfam" id="PF00703"/>
    </source>
</evidence>
<dbReference type="InterPro" id="IPR054593">
    <property type="entry name" value="Beta-mannosidase-like_N2"/>
</dbReference>
<organism evidence="14 15">
    <name type="scientific">Pelagicoccus mobilis</name>
    <dbReference type="NCBI Taxonomy" id="415221"/>
    <lineage>
        <taxon>Bacteria</taxon>
        <taxon>Pseudomonadati</taxon>
        <taxon>Verrucomicrobiota</taxon>
        <taxon>Opitutia</taxon>
        <taxon>Puniceicoccales</taxon>
        <taxon>Pelagicoccaceae</taxon>
        <taxon>Pelagicoccus</taxon>
    </lineage>
</organism>
<dbReference type="Pfam" id="PF02836">
    <property type="entry name" value="Glyco_hydro_2_C"/>
    <property type="match status" value="1"/>
</dbReference>
<dbReference type="SUPFAM" id="SSF51445">
    <property type="entry name" value="(Trans)glycosidases"/>
    <property type="match status" value="1"/>
</dbReference>
<proteinExistence type="inferred from homology"/>
<comment type="catalytic activity">
    <reaction evidence="1">
        <text>Hydrolysis of terminal, non-reducing beta-D-mannose residues in beta-D-mannosides.</text>
        <dbReference type="EC" id="3.2.1.25"/>
    </reaction>
</comment>
<keyword evidence="4" id="KW-0732">Signal</keyword>
<feature type="domain" description="Mannosidase Ig/CBM-like" evidence="12">
    <location>
        <begin position="667"/>
        <end position="748"/>
    </location>
</feature>
<dbReference type="Pfam" id="PF22666">
    <property type="entry name" value="Glyco_hydro_2_N2"/>
    <property type="match status" value="1"/>
</dbReference>
<evidence type="ECO:0000256" key="3">
    <source>
        <dbReference type="ARBA" id="ARBA00012754"/>
    </source>
</evidence>
<dbReference type="GO" id="GO:0006516">
    <property type="term" value="P:glycoprotein catabolic process"/>
    <property type="evidence" value="ECO:0007669"/>
    <property type="project" value="TreeGrafter"/>
</dbReference>
<dbReference type="AlphaFoldDB" id="A0A934VM70"/>
<dbReference type="InterPro" id="IPR036156">
    <property type="entry name" value="Beta-gal/glucu_dom_sf"/>
</dbReference>
<dbReference type="InterPro" id="IPR041447">
    <property type="entry name" value="Mannosidase_ig"/>
</dbReference>
<sequence length="790" mass="90415">MKPKALEIDLSGNHWKMEKIRPGAGVMEGWHKLPSEYQGTYFNWNQASVPGDVYTDLQRAGEIDDILMGRNMGKAKWAHEYEYWYVSKFNAPEEMQGKKIELLFEGVDYSCEVWLNGQYLGKHEGMYSDFSFDITSKTRFEQWFEGCNIVMIKLDPPPRNYRRVAGKKFCFSGDYMPGLVPFGIWRPVKVRASGIARIENFRIESDLLEGDAANVRVEVEVSNLGYNPFEVTLDSVLKGENFEGAEQSQSNTFRVGPGKNTLKFEIPVEQAKLWWPWDMGDQNLYQLDVSMKSDGAELDAASEVFGIREVKMEMNPGFTEDEVENPWTFMINGKRHFLRSNCWGGPPSYFYGRNSFKKYEDRLNMVKEANVNNLRIFGWHPPEVPEFYELCDRLGITVWTNFGFATQAFEATTEFLYGVLDECKATVVQRRNHPSNIIWMGGEEVFFSDAHVDSDNKLIMEEIGKAVAEVTNIPYSLASPLSGHYGQKLGFKPKESTHANEHYYGAGHVLMEDYYGTMDYCVIPELTAASAPSVESLKKFIPENELWPMGPSWGYHWADITILKLLNVEVFGDTRDGSLEEFVDSTQLAHGIIAQYALEHFRRRKPRVSAVALCHFMTYLPDIKWGIIDYYGEKKVAFDYVKRAYQPLLPSLEYRKRRFKAGSPLEASVWIVNDHQFAYENLTLNWAVENPAGEVIDSGSHAVSAEADSSAEVLPLNTTIEGEDYELFKVRLELVNAEGDVLSSNFHTLMVGDQEAAIDRSKKLHAEMNNEKEAFGKGYYRYHEELWDID</sequence>
<keyword evidence="5 14" id="KW-0378">Hydrolase</keyword>
<keyword evidence="15" id="KW-1185">Reference proteome</keyword>
<dbReference type="InterPro" id="IPR017853">
    <property type="entry name" value="GH"/>
</dbReference>
<evidence type="ECO:0000313" key="14">
    <source>
        <dbReference type="EMBL" id="MBK1878541.1"/>
    </source>
</evidence>
<comment type="caution">
    <text evidence="14">The sequence shown here is derived from an EMBL/GenBank/DDBJ whole genome shotgun (WGS) entry which is preliminary data.</text>
</comment>
<evidence type="ECO:0000256" key="1">
    <source>
        <dbReference type="ARBA" id="ARBA00000829"/>
    </source>
</evidence>
<evidence type="ECO:0000313" key="15">
    <source>
        <dbReference type="Proteomes" id="UP000617628"/>
    </source>
</evidence>
<accession>A0A934VM70</accession>
<comment type="pathway">
    <text evidence="2">Glycan metabolism; N-glycan degradation.</text>
</comment>
<evidence type="ECO:0000256" key="9">
    <source>
        <dbReference type="ARBA" id="ARBA00041614"/>
    </source>
</evidence>
<dbReference type="RefSeq" id="WP_200356753.1">
    <property type="nucleotide sequence ID" value="NZ_JAENIL010000032.1"/>
</dbReference>
<comment type="similarity">
    <text evidence="7">Belongs to the glycosyl hydrolase 2 family. Beta-mannosidase B subfamily.</text>
</comment>
<evidence type="ECO:0000259" key="13">
    <source>
        <dbReference type="Pfam" id="PF22666"/>
    </source>
</evidence>
<dbReference type="GO" id="GO:0004567">
    <property type="term" value="F:beta-mannosidase activity"/>
    <property type="evidence" value="ECO:0007669"/>
    <property type="project" value="UniProtKB-EC"/>
</dbReference>
<dbReference type="SUPFAM" id="SSF49303">
    <property type="entry name" value="beta-Galactosidase/glucuronidase domain"/>
    <property type="match status" value="2"/>
</dbReference>